<dbReference type="PANTHER" id="PTHR14003:SF19">
    <property type="entry name" value="YY2 TRANSCRIPTION FACTOR"/>
    <property type="match status" value="1"/>
</dbReference>
<dbReference type="GO" id="GO:0008270">
    <property type="term" value="F:zinc ion binding"/>
    <property type="evidence" value="ECO:0007669"/>
    <property type="project" value="UniProtKB-KW"/>
</dbReference>
<dbReference type="STRING" id="1325735.A0A428UAE8"/>
<dbReference type="GO" id="GO:0000978">
    <property type="term" value="F:RNA polymerase II cis-regulatory region sequence-specific DNA binding"/>
    <property type="evidence" value="ECO:0007669"/>
    <property type="project" value="TreeGrafter"/>
</dbReference>
<evidence type="ECO:0000256" key="6">
    <source>
        <dbReference type="PROSITE-ProRule" id="PRU00042"/>
    </source>
</evidence>
<dbReference type="GO" id="GO:0000785">
    <property type="term" value="C:chromatin"/>
    <property type="evidence" value="ECO:0007669"/>
    <property type="project" value="TreeGrafter"/>
</dbReference>
<evidence type="ECO:0000259" key="8">
    <source>
        <dbReference type="PROSITE" id="PS50157"/>
    </source>
</evidence>
<sequence length="263" mass="28454">MHAVNSAGRVVSLLNDESAAPQQPRPVSFHSSYVLTQSYPTPGSNASSPNTPELLRSDSYDSQMSNDPVSPLTPSVDYYSRHQSVYTIPHDYSLDPKQAAYADSSRSASYDAEMTFTTSGHASRHSKIHTAEKAVQCTFAGCQKKFTRADNMKQHLETHYKDKSRSSGSQRGHRASLADGRRNSTSGRPSASRASSSRDSRSRRDADPYPLPTPPLASPSVGSGSWDVRGRNFSLLSRPVADRTPSGLDALAMAVACQEDSGV</sequence>
<name>A0A428UAE8_9HYPO</name>
<evidence type="ECO:0000313" key="10">
    <source>
        <dbReference type="Proteomes" id="UP000287144"/>
    </source>
</evidence>
<comment type="caution">
    <text evidence="9">The sequence shown here is derived from an EMBL/GenBank/DDBJ whole genome shotgun (WGS) entry which is preliminary data.</text>
</comment>
<dbReference type="Proteomes" id="UP000287144">
    <property type="component" value="Unassembled WGS sequence"/>
</dbReference>
<dbReference type="PROSITE" id="PS50157">
    <property type="entry name" value="ZINC_FINGER_C2H2_2"/>
    <property type="match status" value="1"/>
</dbReference>
<feature type="compositionally biased region" description="Polar residues" evidence="7">
    <location>
        <begin position="29"/>
        <end position="51"/>
    </location>
</feature>
<feature type="region of interest" description="Disordered" evidence="7">
    <location>
        <begin position="158"/>
        <end position="229"/>
    </location>
</feature>
<keyword evidence="10" id="KW-1185">Reference proteome</keyword>
<feature type="region of interest" description="Disordered" evidence="7">
    <location>
        <begin position="15"/>
        <end position="70"/>
    </location>
</feature>
<dbReference type="EMBL" id="NKCK01000019">
    <property type="protein sequence ID" value="RSM11216.1"/>
    <property type="molecule type" value="Genomic_DNA"/>
</dbReference>
<keyword evidence="2" id="KW-0677">Repeat</keyword>
<evidence type="ECO:0000256" key="2">
    <source>
        <dbReference type="ARBA" id="ARBA00022737"/>
    </source>
</evidence>
<gene>
    <name evidence="9" type="ORF">CEP52_003083</name>
</gene>
<protein>
    <recommendedName>
        <fullName evidence="5">C2H2 type master regulator of conidiophore development brlA</fullName>
    </recommendedName>
</protein>
<dbReference type="InterPro" id="IPR036236">
    <property type="entry name" value="Znf_C2H2_sf"/>
</dbReference>
<keyword evidence="4" id="KW-0862">Zinc</keyword>
<dbReference type="SUPFAM" id="SSF57667">
    <property type="entry name" value="beta-beta-alpha zinc fingers"/>
    <property type="match status" value="1"/>
</dbReference>
<keyword evidence="1" id="KW-0479">Metal-binding</keyword>
<proteinExistence type="predicted"/>
<dbReference type="GO" id="GO:0000981">
    <property type="term" value="F:DNA-binding transcription factor activity, RNA polymerase II-specific"/>
    <property type="evidence" value="ECO:0007669"/>
    <property type="project" value="TreeGrafter"/>
</dbReference>
<dbReference type="PANTHER" id="PTHR14003">
    <property type="entry name" value="TRANSCRIPTIONAL REPRESSOR PROTEIN YY"/>
    <property type="match status" value="1"/>
</dbReference>
<dbReference type="InterPro" id="IPR013087">
    <property type="entry name" value="Znf_C2H2_type"/>
</dbReference>
<feature type="domain" description="C2H2-type" evidence="8">
    <location>
        <begin position="135"/>
        <end position="164"/>
    </location>
</feature>
<evidence type="ECO:0000256" key="1">
    <source>
        <dbReference type="ARBA" id="ARBA00022723"/>
    </source>
</evidence>
<keyword evidence="3 6" id="KW-0863">Zinc-finger</keyword>
<dbReference type="GO" id="GO:0005667">
    <property type="term" value="C:transcription regulator complex"/>
    <property type="evidence" value="ECO:0007669"/>
    <property type="project" value="TreeGrafter"/>
</dbReference>
<accession>A0A428UAE8</accession>
<dbReference type="Gene3D" id="3.30.160.60">
    <property type="entry name" value="Classic Zinc Finger"/>
    <property type="match status" value="1"/>
</dbReference>
<dbReference type="AlphaFoldDB" id="A0A428UAE8"/>
<evidence type="ECO:0000313" key="9">
    <source>
        <dbReference type="EMBL" id="RSM11216.1"/>
    </source>
</evidence>
<dbReference type="PROSITE" id="PS00028">
    <property type="entry name" value="ZINC_FINGER_C2H2_1"/>
    <property type="match status" value="1"/>
</dbReference>
<feature type="compositionally biased region" description="Basic and acidic residues" evidence="7">
    <location>
        <begin position="196"/>
        <end position="207"/>
    </location>
</feature>
<evidence type="ECO:0000256" key="4">
    <source>
        <dbReference type="ARBA" id="ARBA00022833"/>
    </source>
</evidence>
<organism evidence="9 10">
    <name type="scientific">Fusarium oligoseptatum</name>
    <dbReference type="NCBI Taxonomy" id="2604345"/>
    <lineage>
        <taxon>Eukaryota</taxon>
        <taxon>Fungi</taxon>
        <taxon>Dikarya</taxon>
        <taxon>Ascomycota</taxon>
        <taxon>Pezizomycotina</taxon>
        <taxon>Sordariomycetes</taxon>
        <taxon>Hypocreomycetidae</taxon>
        <taxon>Hypocreales</taxon>
        <taxon>Nectriaceae</taxon>
        <taxon>Fusarium</taxon>
        <taxon>Fusarium solani species complex</taxon>
    </lineage>
</organism>
<reference evidence="9 10" key="1">
    <citation type="submission" date="2017-06" db="EMBL/GenBank/DDBJ databases">
        <title>Comparative genomic analysis of Ambrosia Fusariam Clade fungi.</title>
        <authorList>
            <person name="Stajich J.E."/>
            <person name="Carrillo J."/>
            <person name="Kijimoto T."/>
            <person name="Eskalen A."/>
            <person name="O'Donnell K."/>
            <person name="Kasson M."/>
        </authorList>
    </citation>
    <scope>NUCLEOTIDE SEQUENCE [LARGE SCALE GENOMIC DNA]</scope>
    <source>
        <strain evidence="9 10">NRRL62579</strain>
    </source>
</reference>
<evidence type="ECO:0000256" key="7">
    <source>
        <dbReference type="SAM" id="MobiDB-lite"/>
    </source>
</evidence>
<evidence type="ECO:0000256" key="3">
    <source>
        <dbReference type="ARBA" id="ARBA00022771"/>
    </source>
</evidence>
<evidence type="ECO:0000256" key="5">
    <source>
        <dbReference type="ARBA" id="ARBA00044085"/>
    </source>
</evidence>
<dbReference type="SMART" id="SM00355">
    <property type="entry name" value="ZnF_C2H2"/>
    <property type="match status" value="1"/>
</dbReference>